<dbReference type="AlphaFoldDB" id="A0A251RDW0"/>
<gene>
    <name evidence="1" type="ORF">PRUPE_1G470000</name>
</gene>
<evidence type="ECO:0000313" key="2">
    <source>
        <dbReference type="Proteomes" id="UP000006882"/>
    </source>
</evidence>
<evidence type="ECO:0000313" key="1">
    <source>
        <dbReference type="EMBL" id="ONI34238.1"/>
    </source>
</evidence>
<keyword evidence="2" id="KW-1185">Reference proteome</keyword>
<proteinExistence type="predicted"/>
<reference evidence="1 2" key="1">
    <citation type="journal article" date="2013" name="Nat. Genet.">
        <title>The high-quality draft genome of peach (Prunus persica) identifies unique patterns of genetic diversity, domestication and genome evolution.</title>
        <authorList>
            <consortium name="International Peach Genome Initiative"/>
            <person name="Verde I."/>
            <person name="Abbott A.G."/>
            <person name="Scalabrin S."/>
            <person name="Jung S."/>
            <person name="Shu S."/>
            <person name="Marroni F."/>
            <person name="Zhebentyayeva T."/>
            <person name="Dettori M.T."/>
            <person name="Grimwood J."/>
            <person name="Cattonaro F."/>
            <person name="Zuccolo A."/>
            <person name="Rossini L."/>
            <person name="Jenkins J."/>
            <person name="Vendramin E."/>
            <person name="Meisel L.A."/>
            <person name="Decroocq V."/>
            <person name="Sosinski B."/>
            <person name="Prochnik S."/>
            <person name="Mitros T."/>
            <person name="Policriti A."/>
            <person name="Cipriani G."/>
            <person name="Dondini L."/>
            <person name="Ficklin S."/>
            <person name="Goodstein D.M."/>
            <person name="Xuan P."/>
            <person name="Del Fabbro C."/>
            <person name="Aramini V."/>
            <person name="Copetti D."/>
            <person name="Gonzalez S."/>
            <person name="Horner D.S."/>
            <person name="Falchi R."/>
            <person name="Lucas S."/>
            <person name="Mica E."/>
            <person name="Maldonado J."/>
            <person name="Lazzari B."/>
            <person name="Bielenberg D."/>
            <person name="Pirona R."/>
            <person name="Miculan M."/>
            <person name="Barakat A."/>
            <person name="Testolin R."/>
            <person name="Stella A."/>
            <person name="Tartarini S."/>
            <person name="Tonutti P."/>
            <person name="Arus P."/>
            <person name="Orellana A."/>
            <person name="Wells C."/>
            <person name="Main D."/>
            <person name="Vizzotto G."/>
            <person name="Silva H."/>
            <person name="Salamini F."/>
            <person name="Schmutz J."/>
            <person name="Morgante M."/>
            <person name="Rokhsar D.S."/>
        </authorList>
    </citation>
    <scope>NUCLEOTIDE SEQUENCE [LARGE SCALE GENOMIC DNA]</scope>
    <source>
        <strain evidence="2">cv. Nemared</strain>
    </source>
</reference>
<dbReference type="Gramene" id="ONI34238">
    <property type="protein sequence ID" value="ONI34238"/>
    <property type="gene ID" value="PRUPE_1G470000"/>
</dbReference>
<accession>A0A251RDW0</accession>
<organism evidence="1 2">
    <name type="scientific">Prunus persica</name>
    <name type="common">Peach</name>
    <name type="synonym">Amygdalus persica</name>
    <dbReference type="NCBI Taxonomy" id="3760"/>
    <lineage>
        <taxon>Eukaryota</taxon>
        <taxon>Viridiplantae</taxon>
        <taxon>Streptophyta</taxon>
        <taxon>Embryophyta</taxon>
        <taxon>Tracheophyta</taxon>
        <taxon>Spermatophyta</taxon>
        <taxon>Magnoliopsida</taxon>
        <taxon>eudicotyledons</taxon>
        <taxon>Gunneridae</taxon>
        <taxon>Pentapetalae</taxon>
        <taxon>rosids</taxon>
        <taxon>fabids</taxon>
        <taxon>Rosales</taxon>
        <taxon>Rosaceae</taxon>
        <taxon>Amygdaloideae</taxon>
        <taxon>Amygdaleae</taxon>
        <taxon>Prunus</taxon>
    </lineage>
</organism>
<dbReference type="Proteomes" id="UP000006882">
    <property type="component" value="Chromosome G1"/>
</dbReference>
<name>A0A251RDW0_PRUPE</name>
<sequence length="79" mass="9128">MLSNLTRFVILLVKIQSSKDTGPLRKKERARRMEIVFSVVRNFTSGNIRHISSLEVFTFFILYSTSGSCPIHPLVRMQK</sequence>
<protein>
    <submittedName>
        <fullName evidence="1">Uncharacterized protein</fullName>
    </submittedName>
</protein>
<dbReference type="EMBL" id="CM007651">
    <property type="protein sequence ID" value="ONI34238.1"/>
    <property type="molecule type" value="Genomic_DNA"/>
</dbReference>